<dbReference type="Proteomes" id="UP001198402">
    <property type="component" value="Unassembled WGS sequence"/>
</dbReference>
<reference evidence="3" key="1">
    <citation type="submission" date="2023-07" db="EMBL/GenBank/DDBJ databases">
        <authorList>
            <person name="Yue Y."/>
        </authorList>
    </citation>
    <scope>NUCLEOTIDE SEQUENCE [LARGE SCALE GENOMIC DNA]</scope>
    <source>
        <strain evidence="3">2Y89</strain>
    </source>
</reference>
<keyword evidence="1" id="KW-0732">Signal</keyword>
<comment type="caution">
    <text evidence="2">The sequence shown here is derived from an EMBL/GenBank/DDBJ whole genome shotgun (WGS) entry which is preliminary data.</text>
</comment>
<protein>
    <recommendedName>
        <fullName evidence="4">Outer membrane protein beta-barrel domain-containing protein</fullName>
    </recommendedName>
</protein>
<evidence type="ECO:0008006" key="4">
    <source>
        <dbReference type="Google" id="ProtNLM"/>
    </source>
</evidence>
<sequence>MRKILFLLLFLLAFQYNYSQNTFTIKGQQLELKTEIDGKLDLLWNTFNGEYRYFVRTEDGQIQELKNTKGTDNKFQEEYKSLLSKLTNGQPTEKLRLTVFDLKKFLDNYNASVDSSYTSVQKESKVKFRLGFSGGVTNNPFVGNPENKIAPLIGAELEVFEENSLPRHSGFLQARHAFESDEFQYNATEFSLGYRYRFLNKSTFSIYGQVKVATINFTNATAIGSNNSELDINETAFDLPLIFGIGSDIKVGENSFISIIYGELFAAFLDNQGNFSTDISVGYKFNL</sequence>
<dbReference type="RefSeq" id="WP_224477023.1">
    <property type="nucleotide sequence ID" value="NZ_JAIUJS010000001.1"/>
</dbReference>
<gene>
    <name evidence="2" type="ORF">LBV24_02570</name>
</gene>
<evidence type="ECO:0000313" key="2">
    <source>
        <dbReference type="EMBL" id="MCA0152083.1"/>
    </source>
</evidence>
<name>A0ABS7Y012_9FLAO</name>
<evidence type="ECO:0000256" key="1">
    <source>
        <dbReference type="SAM" id="SignalP"/>
    </source>
</evidence>
<feature type="signal peptide" evidence="1">
    <location>
        <begin position="1"/>
        <end position="19"/>
    </location>
</feature>
<accession>A0ABS7Y012</accession>
<feature type="chain" id="PRO_5046230012" description="Outer membrane protein beta-barrel domain-containing protein" evidence="1">
    <location>
        <begin position="20"/>
        <end position="287"/>
    </location>
</feature>
<proteinExistence type="predicted"/>
<evidence type="ECO:0000313" key="3">
    <source>
        <dbReference type="Proteomes" id="UP001198402"/>
    </source>
</evidence>
<organism evidence="2 3">
    <name type="scientific">Winogradskyella vincentii</name>
    <dbReference type="NCBI Taxonomy" id="2877122"/>
    <lineage>
        <taxon>Bacteria</taxon>
        <taxon>Pseudomonadati</taxon>
        <taxon>Bacteroidota</taxon>
        <taxon>Flavobacteriia</taxon>
        <taxon>Flavobacteriales</taxon>
        <taxon>Flavobacteriaceae</taxon>
        <taxon>Winogradskyella</taxon>
    </lineage>
</organism>
<dbReference type="EMBL" id="JAIUJS010000001">
    <property type="protein sequence ID" value="MCA0152083.1"/>
    <property type="molecule type" value="Genomic_DNA"/>
</dbReference>
<keyword evidence="3" id="KW-1185">Reference proteome</keyword>